<dbReference type="PROSITE" id="PS00086">
    <property type="entry name" value="CYTOCHROME_P450"/>
    <property type="match status" value="1"/>
</dbReference>
<keyword evidence="6 8" id="KW-0408">Iron</keyword>
<dbReference type="SUPFAM" id="SSF48264">
    <property type="entry name" value="Cytochrome P450"/>
    <property type="match status" value="1"/>
</dbReference>
<dbReference type="PANTHER" id="PTHR24291">
    <property type="entry name" value="CYTOCHROME P450 FAMILY 4"/>
    <property type="match status" value="1"/>
</dbReference>
<dbReference type="Proteomes" id="UP000801492">
    <property type="component" value="Unassembled WGS sequence"/>
</dbReference>
<dbReference type="AlphaFoldDB" id="A0A8K0GG40"/>
<dbReference type="InterPro" id="IPR017972">
    <property type="entry name" value="Cyt_P450_CS"/>
</dbReference>
<dbReference type="Gene3D" id="1.10.630.10">
    <property type="entry name" value="Cytochrome P450"/>
    <property type="match status" value="1"/>
</dbReference>
<protein>
    <recommendedName>
        <fullName evidence="12">Cytochrome P450</fullName>
    </recommendedName>
</protein>
<keyword evidence="7 9" id="KW-0503">Monooxygenase</keyword>
<dbReference type="EMBL" id="VTPC01002177">
    <property type="protein sequence ID" value="KAF2900477.1"/>
    <property type="molecule type" value="Genomic_DNA"/>
</dbReference>
<reference evidence="10" key="1">
    <citation type="submission" date="2019-08" db="EMBL/GenBank/DDBJ databases">
        <title>The genome of the North American firefly Photinus pyralis.</title>
        <authorList>
            <consortium name="Photinus pyralis genome working group"/>
            <person name="Fallon T.R."/>
            <person name="Sander Lower S.E."/>
            <person name="Weng J.-K."/>
        </authorList>
    </citation>
    <scope>NUCLEOTIDE SEQUENCE</scope>
    <source>
        <strain evidence="10">TRF0915ILg1</strain>
        <tissue evidence="10">Whole body</tissue>
    </source>
</reference>
<dbReference type="PANTHER" id="PTHR24291:SF187">
    <property type="entry name" value="CYTOCHROME P450 4AE1-RELATED"/>
    <property type="match status" value="1"/>
</dbReference>
<accession>A0A8K0GG40</accession>
<dbReference type="Pfam" id="PF00067">
    <property type="entry name" value="p450"/>
    <property type="match status" value="1"/>
</dbReference>
<evidence type="ECO:0000313" key="11">
    <source>
        <dbReference type="Proteomes" id="UP000801492"/>
    </source>
</evidence>
<keyword evidence="5 9" id="KW-0560">Oxidoreductase</keyword>
<keyword evidence="11" id="KW-1185">Reference proteome</keyword>
<keyword evidence="3 8" id="KW-0349">Heme</keyword>
<dbReference type="GO" id="GO:0020037">
    <property type="term" value="F:heme binding"/>
    <property type="evidence" value="ECO:0007669"/>
    <property type="project" value="InterPro"/>
</dbReference>
<evidence type="ECO:0000256" key="7">
    <source>
        <dbReference type="ARBA" id="ARBA00023033"/>
    </source>
</evidence>
<gene>
    <name evidence="10" type="ORF">ILUMI_05712</name>
</gene>
<comment type="caution">
    <text evidence="10">The sequence shown here is derived from an EMBL/GenBank/DDBJ whole genome shotgun (WGS) entry which is preliminary data.</text>
</comment>
<name>A0A8K0GG40_IGNLU</name>
<evidence type="ECO:0000256" key="1">
    <source>
        <dbReference type="ARBA" id="ARBA00001971"/>
    </source>
</evidence>
<proteinExistence type="inferred from homology"/>
<dbReference type="InterPro" id="IPR002401">
    <property type="entry name" value="Cyt_P450_E_grp-I"/>
</dbReference>
<dbReference type="InterPro" id="IPR001128">
    <property type="entry name" value="Cyt_P450"/>
</dbReference>
<evidence type="ECO:0000313" key="10">
    <source>
        <dbReference type="EMBL" id="KAF2900477.1"/>
    </source>
</evidence>
<evidence type="ECO:0000256" key="6">
    <source>
        <dbReference type="ARBA" id="ARBA00023004"/>
    </source>
</evidence>
<comment type="similarity">
    <text evidence="2 9">Belongs to the cytochrome P450 family.</text>
</comment>
<evidence type="ECO:0008006" key="12">
    <source>
        <dbReference type="Google" id="ProtNLM"/>
    </source>
</evidence>
<evidence type="ECO:0000256" key="5">
    <source>
        <dbReference type="ARBA" id="ARBA00023002"/>
    </source>
</evidence>
<evidence type="ECO:0000256" key="9">
    <source>
        <dbReference type="RuleBase" id="RU000461"/>
    </source>
</evidence>
<dbReference type="GO" id="GO:0004497">
    <property type="term" value="F:monooxygenase activity"/>
    <property type="evidence" value="ECO:0007669"/>
    <property type="project" value="UniProtKB-KW"/>
</dbReference>
<dbReference type="InterPro" id="IPR036396">
    <property type="entry name" value="Cyt_P450_sf"/>
</dbReference>
<keyword evidence="4 8" id="KW-0479">Metal-binding</keyword>
<dbReference type="PRINTS" id="PR00463">
    <property type="entry name" value="EP450I"/>
</dbReference>
<evidence type="ECO:0000256" key="2">
    <source>
        <dbReference type="ARBA" id="ARBA00010617"/>
    </source>
</evidence>
<dbReference type="GO" id="GO:0016705">
    <property type="term" value="F:oxidoreductase activity, acting on paired donors, with incorporation or reduction of molecular oxygen"/>
    <property type="evidence" value="ECO:0007669"/>
    <property type="project" value="InterPro"/>
</dbReference>
<dbReference type="GO" id="GO:0005506">
    <property type="term" value="F:iron ion binding"/>
    <property type="evidence" value="ECO:0007669"/>
    <property type="project" value="InterPro"/>
</dbReference>
<organism evidence="10 11">
    <name type="scientific">Ignelater luminosus</name>
    <name type="common">Cucubano</name>
    <name type="synonym">Pyrophorus luminosus</name>
    <dbReference type="NCBI Taxonomy" id="2038154"/>
    <lineage>
        <taxon>Eukaryota</taxon>
        <taxon>Metazoa</taxon>
        <taxon>Ecdysozoa</taxon>
        <taxon>Arthropoda</taxon>
        <taxon>Hexapoda</taxon>
        <taxon>Insecta</taxon>
        <taxon>Pterygota</taxon>
        <taxon>Neoptera</taxon>
        <taxon>Endopterygota</taxon>
        <taxon>Coleoptera</taxon>
        <taxon>Polyphaga</taxon>
        <taxon>Elateriformia</taxon>
        <taxon>Elateroidea</taxon>
        <taxon>Elateridae</taxon>
        <taxon>Agrypninae</taxon>
        <taxon>Pyrophorini</taxon>
        <taxon>Ignelater</taxon>
    </lineage>
</organism>
<evidence type="ECO:0000256" key="8">
    <source>
        <dbReference type="PIRSR" id="PIRSR602401-1"/>
    </source>
</evidence>
<feature type="binding site" description="axial binding residue" evidence="8">
    <location>
        <position position="85"/>
    </location>
    <ligand>
        <name>heme</name>
        <dbReference type="ChEBI" id="CHEBI:30413"/>
    </ligand>
    <ligandPart>
        <name>Fe</name>
        <dbReference type="ChEBI" id="CHEBI:18248"/>
    </ligandPart>
</feature>
<dbReference type="InterPro" id="IPR050196">
    <property type="entry name" value="Cytochrome_P450_Monoox"/>
</dbReference>
<sequence length="139" mass="15752">MSIRARKILKITRNIATEKRYGILQPNGPILPKNATLSLSIYALHRDPVNFPDPERFDPERFTQENHVGRSPYAYLPFSAGSRNCIGQKFAMLKMKSLLSKILRNYELLEDPEHKLVLPAETVLKSTSGICVGLKKRSS</sequence>
<evidence type="ECO:0000256" key="3">
    <source>
        <dbReference type="ARBA" id="ARBA00022617"/>
    </source>
</evidence>
<comment type="cofactor">
    <cofactor evidence="1 8">
        <name>heme</name>
        <dbReference type="ChEBI" id="CHEBI:30413"/>
    </cofactor>
</comment>
<evidence type="ECO:0000256" key="4">
    <source>
        <dbReference type="ARBA" id="ARBA00022723"/>
    </source>
</evidence>
<dbReference type="OrthoDB" id="1470350at2759"/>